<sequence>MVRSPLSEKLVFRVRYIRPGRIRIKVRRVAGQDEIFLLPQGRKGERDLSRGEPPPELGEAASAAAAPSASATMLLLFEKPIPFHSLPLDPGSVLEIVVLAVLLAPQLEGGNLDTSIESLLNVEKQARLAGDVIATKDAVTSIIRLCFEAQAWKTLNDQIVLLSKRRGQLKQ</sequence>
<proteinExistence type="predicted"/>
<dbReference type="Proteomes" id="UP000652761">
    <property type="component" value="Unassembled WGS sequence"/>
</dbReference>
<accession>A0A843TSV8</accession>
<gene>
    <name evidence="2" type="ORF">Taro_003816</name>
</gene>
<evidence type="ECO:0000313" key="2">
    <source>
        <dbReference type="EMBL" id="MQL71459.1"/>
    </source>
</evidence>
<dbReference type="GO" id="GO:0008541">
    <property type="term" value="C:proteasome regulatory particle, lid subcomplex"/>
    <property type="evidence" value="ECO:0007669"/>
    <property type="project" value="TreeGrafter"/>
</dbReference>
<dbReference type="PANTHER" id="PTHR10855:SF1">
    <property type="entry name" value="26S PROTEASOME NON-ATPASE REGULATORY SUBUNIT 12"/>
    <property type="match status" value="1"/>
</dbReference>
<evidence type="ECO:0000259" key="1">
    <source>
        <dbReference type="Pfam" id="PF22241"/>
    </source>
</evidence>
<organism evidence="2 3">
    <name type="scientific">Colocasia esculenta</name>
    <name type="common">Wild taro</name>
    <name type="synonym">Arum esculentum</name>
    <dbReference type="NCBI Taxonomy" id="4460"/>
    <lineage>
        <taxon>Eukaryota</taxon>
        <taxon>Viridiplantae</taxon>
        <taxon>Streptophyta</taxon>
        <taxon>Embryophyta</taxon>
        <taxon>Tracheophyta</taxon>
        <taxon>Spermatophyta</taxon>
        <taxon>Magnoliopsida</taxon>
        <taxon>Liliopsida</taxon>
        <taxon>Araceae</taxon>
        <taxon>Aroideae</taxon>
        <taxon>Colocasieae</taxon>
        <taxon>Colocasia</taxon>
    </lineage>
</organism>
<dbReference type="InterPro" id="IPR054559">
    <property type="entry name" value="PSMD12-CSN4-like_N"/>
</dbReference>
<name>A0A843TSV8_COLES</name>
<dbReference type="GO" id="GO:0005737">
    <property type="term" value="C:cytoplasm"/>
    <property type="evidence" value="ECO:0007669"/>
    <property type="project" value="TreeGrafter"/>
</dbReference>
<comment type="caution">
    <text evidence="2">The sequence shown here is derived from an EMBL/GenBank/DDBJ whole genome shotgun (WGS) entry which is preliminary data.</text>
</comment>
<protein>
    <recommendedName>
        <fullName evidence="1">PSMD12/CSN4-like N-terminal domain-containing protein</fullName>
    </recommendedName>
</protein>
<reference evidence="2" key="1">
    <citation type="submission" date="2017-07" db="EMBL/GenBank/DDBJ databases">
        <title>Taro Niue Genome Assembly and Annotation.</title>
        <authorList>
            <person name="Atibalentja N."/>
            <person name="Keating K."/>
            <person name="Fields C.J."/>
        </authorList>
    </citation>
    <scope>NUCLEOTIDE SEQUENCE</scope>
    <source>
        <strain evidence="2">Niue_2</strain>
        <tissue evidence="2">Leaf</tissue>
    </source>
</reference>
<dbReference type="Pfam" id="PF22241">
    <property type="entry name" value="PSMD12-CSN4_N"/>
    <property type="match status" value="1"/>
</dbReference>
<feature type="non-terminal residue" evidence="2">
    <location>
        <position position="1"/>
    </location>
</feature>
<feature type="domain" description="PSMD12/CSN4-like N-terminal" evidence="1">
    <location>
        <begin position="116"/>
        <end position="171"/>
    </location>
</feature>
<dbReference type="InterPro" id="IPR040134">
    <property type="entry name" value="PSMD12/CSN4"/>
</dbReference>
<dbReference type="PANTHER" id="PTHR10855">
    <property type="entry name" value="26S PROTEASOME NON-ATPASE REGULATORY SUBUNIT 12/COP9 SIGNALOSOME COMPLEX SUBUNIT 4"/>
    <property type="match status" value="1"/>
</dbReference>
<dbReference type="AlphaFoldDB" id="A0A843TSV8"/>
<dbReference type="EMBL" id="NMUH01000099">
    <property type="protein sequence ID" value="MQL71459.1"/>
    <property type="molecule type" value="Genomic_DNA"/>
</dbReference>
<dbReference type="OrthoDB" id="268763at2759"/>
<evidence type="ECO:0000313" key="3">
    <source>
        <dbReference type="Proteomes" id="UP000652761"/>
    </source>
</evidence>
<keyword evidence="3" id="KW-1185">Reference proteome</keyword>